<evidence type="ECO:0000313" key="3">
    <source>
        <dbReference type="EMBL" id="KIO78881.1"/>
    </source>
</evidence>
<reference evidence="3 4" key="1">
    <citation type="submission" date="2015-01" db="EMBL/GenBank/DDBJ databases">
        <title>Draft genome sequence of Pedobacter sp. NL19 isolated from sludge of an effluent treatment pond in an abandoned uranium mine.</title>
        <authorList>
            <person name="Santos T."/>
            <person name="Caetano T."/>
            <person name="Covas C."/>
            <person name="Cruz A."/>
            <person name="Mendo S."/>
        </authorList>
    </citation>
    <scope>NUCLEOTIDE SEQUENCE [LARGE SCALE GENOMIC DNA]</scope>
    <source>
        <strain evidence="3 4">NL19</strain>
    </source>
</reference>
<dbReference type="GO" id="GO:0000155">
    <property type="term" value="F:phosphorelay sensor kinase activity"/>
    <property type="evidence" value="ECO:0007669"/>
    <property type="project" value="InterPro"/>
</dbReference>
<accession>A0A0D0GWV4</accession>
<dbReference type="GO" id="GO:0016020">
    <property type="term" value="C:membrane"/>
    <property type="evidence" value="ECO:0007669"/>
    <property type="project" value="InterPro"/>
</dbReference>
<evidence type="ECO:0000259" key="2">
    <source>
        <dbReference type="Pfam" id="PF06580"/>
    </source>
</evidence>
<feature type="transmembrane region" description="Helical" evidence="1">
    <location>
        <begin position="83"/>
        <end position="105"/>
    </location>
</feature>
<comment type="caution">
    <text evidence="3">The sequence shown here is derived from an EMBL/GenBank/DDBJ whole genome shotgun (WGS) entry which is preliminary data.</text>
</comment>
<dbReference type="InterPro" id="IPR050640">
    <property type="entry name" value="Bact_2-comp_sensor_kinase"/>
</dbReference>
<feature type="transmembrane region" description="Helical" evidence="1">
    <location>
        <begin position="42"/>
        <end position="63"/>
    </location>
</feature>
<feature type="domain" description="Signal transduction histidine kinase internal region" evidence="2">
    <location>
        <begin position="171"/>
        <end position="249"/>
    </location>
</feature>
<dbReference type="AlphaFoldDB" id="A0A0D0GWV4"/>
<keyword evidence="1" id="KW-0812">Transmembrane</keyword>
<dbReference type="PANTHER" id="PTHR34220">
    <property type="entry name" value="SENSOR HISTIDINE KINASE YPDA"/>
    <property type="match status" value="1"/>
</dbReference>
<gene>
    <name evidence="3" type="ORF">TH53_00765</name>
</gene>
<evidence type="ECO:0000313" key="4">
    <source>
        <dbReference type="Proteomes" id="UP000032049"/>
    </source>
</evidence>
<keyword evidence="4" id="KW-1185">Reference proteome</keyword>
<keyword evidence="1" id="KW-0472">Membrane</keyword>
<dbReference type="OrthoDB" id="9792992at2"/>
<dbReference type="Gene3D" id="3.30.565.10">
    <property type="entry name" value="Histidine kinase-like ATPase, C-terminal domain"/>
    <property type="match status" value="1"/>
</dbReference>
<dbReference type="Pfam" id="PF06580">
    <property type="entry name" value="His_kinase"/>
    <property type="match status" value="1"/>
</dbReference>
<name>A0A0D0GWV4_9SPHI</name>
<dbReference type="Proteomes" id="UP000032049">
    <property type="component" value="Unassembled WGS sequence"/>
</dbReference>
<dbReference type="STRING" id="1503925.TH53_00765"/>
<protein>
    <recommendedName>
        <fullName evidence="2">Signal transduction histidine kinase internal region domain-containing protein</fullName>
    </recommendedName>
</protein>
<feature type="transmembrane region" description="Helical" evidence="1">
    <location>
        <begin position="12"/>
        <end position="30"/>
    </location>
</feature>
<dbReference type="InterPro" id="IPR036890">
    <property type="entry name" value="HATPase_C_sf"/>
</dbReference>
<dbReference type="PANTHER" id="PTHR34220:SF7">
    <property type="entry name" value="SENSOR HISTIDINE KINASE YPDA"/>
    <property type="match status" value="1"/>
</dbReference>
<feature type="transmembrane region" description="Helical" evidence="1">
    <location>
        <begin position="125"/>
        <end position="147"/>
    </location>
</feature>
<keyword evidence="1" id="KW-1133">Transmembrane helix</keyword>
<dbReference type="EMBL" id="JXRA01000005">
    <property type="protein sequence ID" value="KIO78881.1"/>
    <property type="molecule type" value="Genomic_DNA"/>
</dbReference>
<dbReference type="SUPFAM" id="SSF55874">
    <property type="entry name" value="ATPase domain of HSP90 chaperone/DNA topoisomerase II/histidine kinase"/>
    <property type="match status" value="1"/>
</dbReference>
<dbReference type="RefSeq" id="WP_041877450.1">
    <property type="nucleotide sequence ID" value="NZ_CP157278.1"/>
</dbReference>
<evidence type="ECO:0000256" key="1">
    <source>
        <dbReference type="SAM" id="Phobius"/>
    </source>
</evidence>
<organism evidence="3 4">
    <name type="scientific">Pedobacter lusitanus</name>
    <dbReference type="NCBI Taxonomy" id="1503925"/>
    <lineage>
        <taxon>Bacteria</taxon>
        <taxon>Pseudomonadati</taxon>
        <taxon>Bacteroidota</taxon>
        <taxon>Sphingobacteriia</taxon>
        <taxon>Sphingobacteriales</taxon>
        <taxon>Sphingobacteriaceae</taxon>
        <taxon>Pedobacter</taxon>
    </lineage>
</organism>
<proteinExistence type="predicted"/>
<sequence length="358" mass="40871">MIVKRVNHRPLLSLYWKCQIIGWSVASLYWGYAGFLSGNFDFLIGSLQFITDVAIYIGLTNIYHKLALKNNWRNLGFNQILKLMIPAVFVMGVAYTIVTLLKTYLFRYWFFPVPSQSLLLFFKSGGLNIFIAGIRLMSIWLLAYHLYQYAQREIAITKENARLVMINKDTQLHNLSAQLNPHFLFNSLNTIKALVLENPKDARRAIDLLSDLLRSGLYNKDNMQTIVSDEINLVKDYLELEKLRMEGRLQQDIAIDPLLMSFIIPRLSIQTLVENAIKHGVARQKDGGFVYIEIKKDNDQISISVKNTGQFNGKESSHGIGLKNLSERLRLQYGGLAKFTITEQPKGVVLASLLIPIL</sequence>
<dbReference type="InterPro" id="IPR010559">
    <property type="entry name" value="Sig_transdc_His_kin_internal"/>
</dbReference>